<evidence type="ECO:0000256" key="5">
    <source>
        <dbReference type="HAMAP-Rule" id="MF_00532"/>
    </source>
</evidence>
<dbReference type="Proteomes" id="UP000178943">
    <property type="component" value="Unassembled WGS sequence"/>
</dbReference>
<evidence type="ECO:0000256" key="6">
    <source>
        <dbReference type="RuleBase" id="RU003815"/>
    </source>
</evidence>
<accession>A0A1F5VH63</accession>
<dbReference type="PANTHER" id="PTHR21569:SF1">
    <property type="entry name" value="SMALL RIBOSOMAL SUBUNIT PROTEIN US9M"/>
    <property type="match status" value="1"/>
</dbReference>
<dbReference type="GO" id="GO:0003723">
    <property type="term" value="F:RNA binding"/>
    <property type="evidence" value="ECO:0007669"/>
    <property type="project" value="TreeGrafter"/>
</dbReference>
<evidence type="ECO:0000256" key="7">
    <source>
        <dbReference type="SAM" id="MobiDB-lite"/>
    </source>
</evidence>
<reference evidence="8 9" key="1">
    <citation type="journal article" date="2016" name="Nat. Commun.">
        <title>Thousands of microbial genomes shed light on interconnected biogeochemical processes in an aquifer system.</title>
        <authorList>
            <person name="Anantharaman K."/>
            <person name="Brown C.T."/>
            <person name="Hug L.A."/>
            <person name="Sharon I."/>
            <person name="Castelle C.J."/>
            <person name="Probst A.J."/>
            <person name="Thomas B.C."/>
            <person name="Singh A."/>
            <person name="Wilkins M.J."/>
            <person name="Karaoz U."/>
            <person name="Brodie E.L."/>
            <person name="Williams K.H."/>
            <person name="Hubbard S.S."/>
            <person name="Banfield J.F."/>
        </authorList>
    </citation>
    <scope>NUCLEOTIDE SEQUENCE [LARGE SCALE GENOMIC DNA]</scope>
</reference>
<evidence type="ECO:0000256" key="1">
    <source>
        <dbReference type="ARBA" id="ARBA00005251"/>
    </source>
</evidence>
<keyword evidence="2 5" id="KW-0689">Ribosomal protein</keyword>
<organism evidence="8 9">
    <name type="scientific">Candidatus Fischerbacteria bacterium RBG_13_37_8</name>
    <dbReference type="NCBI Taxonomy" id="1817863"/>
    <lineage>
        <taxon>Bacteria</taxon>
        <taxon>Candidatus Fischeribacteriota</taxon>
    </lineage>
</organism>
<dbReference type="InterPro" id="IPR000754">
    <property type="entry name" value="Ribosomal_uS9"/>
</dbReference>
<evidence type="ECO:0000313" key="8">
    <source>
        <dbReference type="EMBL" id="OGF62744.1"/>
    </source>
</evidence>
<protein>
    <recommendedName>
        <fullName evidence="4 5">Small ribosomal subunit protein uS9</fullName>
    </recommendedName>
</protein>
<keyword evidence="3 5" id="KW-0687">Ribonucleoprotein</keyword>
<proteinExistence type="inferred from homology"/>
<dbReference type="InterPro" id="IPR020568">
    <property type="entry name" value="Ribosomal_Su5_D2-typ_SF"/>
</dbReference>
<dbReference type="InterPro" id="IPR023035">
    <property type="entry name" value="Ribosomal_uS9_bac/plastid"/>
</dbReference>
<comment type="caution">
    <text evidence="8">The sequence shown here is derived from an EMBL/GenBank/DDBJ whole genome shotgun (WGS) entry which is preliminary data.</text>
</comment>
<dbReference type="Pfam" id="PF00380">
    <property type="entry name" value="Ribosomal_S9"/>
    <property type="match status" value="1"/>
</dbReference>
<dbReference type="SUPFAM" id="SSF54211">
    <property type="entry name" value="Ribosomal protein S5 domain 2-like"/>
    <property type="match status" value="1"/>
</dbReference>
<feature type="compositionally biased region" description="Basic and acidic residues" evidence="7">
    <location>
        <begin position="101"/>
        <end position="115"/>
    </location>
</feature>
<dbReference type="NCBIfam" id="NF001099">
    <property type="entry name" value="PRK00132.1"/>
    <property type="match status" value="1"/>
</dbReference>
<gene>
    <name evidence="5" type="primary">rpsI</name>
    <name evidence="8" type="ORF">A2Y62_06320</name>
</gene>
<dbReference type="PROSITE" id="PS00360">
    <property type="entry name" value="RIBOSOMAL_S9"/>
    <property type="match status" value="1"/>
</dbReference>
<feature type="region of interest" description="Disordered" evidence="7">
    <location>
        <begin position="101"/>
        <end position="130"/>
    </location>
</feature>
<dbReference type="STRING" id="1817863.A2Y62_06320"/>
<evidence type="ECO:0000256" key="4">
    <source>
        <dbReference type="ARBA" id="ARBA00035259"/>
    </source>
</evidence>
<dbReference type="FunFam" id="3.30.230.10:FF:000001">
    <property type="entry name" value="30S ribosomal protein S9"/>
    <property type="match status" value="1"/>
</dbReference>
<evidence type="ECO:0000256" key="3">
    <source>
        <dbReference type="ARBA" id="ARBA00023274"/>
    </source>
</evidence>
<evidence type="ECO:0000256" key="2">
    <source>
        <dbReference type="ARBA" id="ARBA00022980"/>
    </source>
</evidence>
<dbReference type="AlphaFoldDB" id="A0A1F5VH63"/>
<dbReference type="InterPro" id="IPR020574">
    <property type="entry name" value="Ribosomal_uS9_CS"/>
</dbReference>
<evidence type="ECO:0000313" key="9">
    <source>
        <dbReference type="Proteomes" id="UP000178943"/>
    </source>
</evidence>
<comment type="similarity">
    <text evidence="1 5 6">Belongs to the universal ribosomal protein uS9 family.</text>
</comment>
<dbReference type="GO" id="GO:0006412">
    <property type="term" value="P:translation"/>
    <property type="evidence" value="ECO:0007669"/>
    <property type="project" value="UniProtKB-UniRule"/>
</dbReference>
<name>A0A1F5VH63_9BACT</name>
<dbReference type="PANTHER" id="PTHR21569">
    <property type="entry name" value="RIBOSOMAL PROTEIN S9"/>
    <property type="match status" value="1"/>
</dbReference>
<dbReference type="EMBL" id="MFGW01000176">
    <property type="protein sequence ID" value="OGF62744.1"/>
    <property type="molecule type" value="Genomic_DNA"/>
</dbReference>
<dbReference type="HAMAP" id="MF_00532_B">
    <property type="entry name" value="Ribosomal_uS9_B"/>
    <property type="match status" value="1"/>
</dbReference>
<dbReference type="GO" id="GO:0003735">
    <property type="term" value="F:structural constituent of ribosome"/>
    <property type="evidence" value="ECO:0007669"/>
    <property type="project" value="InterPro"/>
</dbReference>
<feature type="compositionally biased region" description="Basic residues" evidence="7">
    <location>
        <begin position="116"/>
        <end position="130"/>
    </location>
</feature>
<dbReference type="Gene3D" id="3.30.230.10">
    <property type="match status" value="1"/>
</dbReference>
<dbReference type="InterPro" id="IPR014721">
    <property type="entry name" value="Ribsml_uS5_D2-typ_fold_subgr"/>
</dbReference>
<sequence length="130" mass="14895">MNIVQYYGTGKRKTSIARVFLREGSGKVMVNNRELHEYFPMVALQNIARSPLALTNLIDKFDAFITTKGGGISAQADAIKLGISRALEKFNPELRKILKDNKMLTRDSREKERKKYGQPGARKRFQYSKR</sequence>
<dbReference type="GO" id="GO:0022627">
    <property type="term" value="C:cytosolic small ribosomal subunit"/>
    <property type="evidence" value="ECO:0007669"/>
    <property type="project" value="TreeGrafter"/>
</dbReference>